<keyword evidence="6 13" id="KW-0441">Lipid A biosynthesis</keyword>
<feature type="binding site" evidence="13">
    <location>
        <begin position="55"/>
        <end position="62"/>
    </location>
    <ligand>
        <name>ATP</name>
        <dbReference type="ChEBI" id="CHEBI:30616"/>
    </ligand>
</feature>
<dbReference type="GO" id="GO:0009244">
    <property type="term" value="P:lipopolysaccharide core region biosynthetic process"/>
    <property type="evidence" value="ECO:0007669"/>
    <property type="project" value="TreeGrafter"/>
</dbReference>
<dbReference type="AlphaFoldDB" id="A0A191ZFB9"/>
<keyword evidence="7 13" id="KW-0808">Transferase</keyword>
<keyword evidence="16" id="KW-1185">Reference proteome</keyword>
<evidence type="ECO:0000256" key="12">
    <source>
        <dbReference type="ARBA" id="ARBA00029757"/>
    </source>
</evidence>
<proteinExistence type="inferred from homology"/>
<dbReference type="UniPathway" id="UPA00359">
    <property type="reaction ID" value="UER00482"/>
</dbReference>
<dbReference type="STRING" id="1860122.A9404_03405"/>
<dbReference type="HAMAP" id="MF_00409">
    <property type="entry name" value="LpxK"/>
    <property type="match status" value="1"/>
</dbReference>
<dbReference type="GO" id="GO:0009029">
    <property type="term" value="F:lipid-A 4'-kinase activity"/>
    <property type="evidence" value="ECO:0007669"/>
    <property type="project" value="UniProtKB-UniRule"/>
</dbReference>
<keyword evidence="14" id="KW-1133">Transmembrane helix</keyword>
<dbReference type="Proteomes" id="UP000078596">
    <property type="component" value="Chromosome"/>
</dbReference>
<evidence type="ECO:0000313" key="15">
    <source>
        <dbReference type="EMBL" id="ANJ66552.1"/>
    </source>
</evidence>
<dbReference type="PANTHER" id="PTHR42724:SF1">
    <property type="entry name" value="TETRAACYLDISACCHARIDE 4'-KINASE, MITOCHONDRIAL-RELATED"/>
    <property type="match status" value="1"/>
</dbReference>
<dbReference type="EC" id="2.7.1.130" evidence="3 13"/>
<comment type="similarity">
    <text evidence="13">Belongs to the LpxK family.</text>
</comment>
<dbReference type="GO" id="GO:0005524">
    <property type="term" value="F:ATP binding"/>
    <property type="evidence" value="ECO:0007669"/>
    <property type="project" value="UniProtKB-UniRule"/>
</dbReference>
<evidence type="ECO:0000256" key="13">
    <source>
        <dbReference type="HAMAP-Rule" id="MF_00409"/>
    </source>
</evidence>
<evidence type="ECO:0000256" key="14">
    <source>
        <dbReference type="SAM" id="Phobius"/>
    </source>
</evidence>
<keyword evidence="11 13" id="KW-0443">Lipid metabolism</keyword>
<keyword evidence="10 13" id="KW-0067">ATP-binding</keyword>
<dbReference type="OrthoDB" id="9766423at2"/>
<dbReference type="Pfam" id="PF02606">
    <property type="entry name" value="LpxK"/>
    <property type="match status" value="1"/>
</dbReference>
<comment type="function">
    <text evidence="1 13">Transfers the gamma-phosphate of ATP to the 4'-position of a tetraacyldisaccharide 1-phosphate intermediate (termed DS-1-P) to form tetraacyldisaccharide 1,4'-bis-phosphate (lipid IVA).</text>
</comment>
<dbReference type="SUPFAM" id="SSF52540">
    <property type="entry name" value="P-loop containing nucleoside triphosphate hydrolases"/>
    <property type="match status" value="1"/>
</dbReference>
<gene>
    <name evidence="13" type="primary">lpxK</name>
    <name evidence="15" type="ORF">A9404_03405</name>
</gene>
<evidence type="ECO:0000256" key="9">
    <source>
        <dbReference type="ARBA" id="ARBA00022777"/>
    </source>
</evidence>
<evidence type="ECO:0000256" key="10">
    <source>
        <dbReference type="ARBA" id="ARBA00022840"/>
    </source>
</evidence>
<protein>
    <recommendedName>
        <fullName evidence="4 13">Tetraacyldisaccharide 4'-kinase</fullName>
        <ecNumber evidence="3 13">2.7.1.130</ecNumber>
    </recommendedName>
    <alternativeName>
        <fullName evidence="12 13">Lipid A 4'-kinase</fullName>
    </alternativeName>
</protein>
<keyword evidence="9 13" id="KW-0418">Kinase</keyword>
<keyword evidence="5 13" id="KW-0444">Lipid biosynthesis</keyword>
<dbReference type="InterPro" id="IPR003758">
    <property type="entry name" value="LpxK"/>
</dbReference>
<comment type="pathway">
    <text evidence="2 13">Glycolipid biosynthesis; lipid IV(A) biosynthesis; lipid IV(A) from (3R)-3-hydroxytetradecanoyl-[acyl-carrier-protein] and UDP-N-acetyl-alpha-D-glucosamine: step 6/6.</text>
</comment>
<sequence length="347" mass="38842">MRYPEFWQRKAIRSFFLLPFALLVCWIARRRRARAGRRRGVFCVDRPVFVIGNLTVGGTGKTPILIALARLLTERGYRVGVISRGYGVQIGVEPRDVTEAQGAADVGDEPWLIHERTGLPVMVHPDRVRAAQQLRARYPEVELILSDDGLQHHRLGRAIQMAVIDGDRRFGNGFCLPAGPLREPLSALSDMDFVVVNGETFEPGQWSVRFVLTSVQDLYDGQEYPLADFLNAHQGDTLQALAGIGHPERFFEALQSHGARIKRFPLDDHQPTPPGLLSYLRRSGMPVVMTDKDAVKWRQNKPAWHNQPGQVFAVSGSMLLGEGLIEAIMSRLEAVRITPGAVREKKI</sequence>
<evidence type="ECO:0000313" key="16">
    <source>
        <dbReference type="Proteomes" id="UP000078596"/>
    </source>
</evidence>
<comment type="catalytic activity">
    <reaction evidence="13">
        <text>a lipid A disaccharide + ATP = a lipid IVA + ADP + H(+)</text>
        <dbReference type="Rhea" id="RHEA:67840"/>
        <dbReference type="ChEBI" id="CHEBI:15378"/>
        <dbReference type="ChEBI" id="CHEBI:30616"/>
        <dbReference type="ChEBI" id="CHEBI:176343"/>
        <dbReference type="ChEBI" id="CHEBI:176425"/>
        <dbReference type="ChEBI" id="CHEBI:456216"/>
        <dbReference type="EC" id="2.7.1.130"/>
    </reaction>
</comment>
<dbReference type="PANTHER" id="PTHR42724">
    <property type="entry name" value="TETRAACYLDISACCHARIDE 4'-KINASE"/>
    <property type="match status" value="1"/>
</dbReference>
<dbReference type="RefSeq" id="WP_066098676.1">
    <property type="nucleotide sequence ID" value="NZ_CP016027.1"/>
</dbReference>
<accession>A0A191ZFB9</accession>
<dbReference type="InterPro" id="IPR027417">
    <property type="entry name" value="P-loop_NTPase"/>
</dbReference>
<feature type="transmembrane region" description="Helical" evidence="14">
    <location>
        <begin position="12"/>
        <end position="29"/>
    </location>
</feature>
<organism evidence="15 16">
    <name type="scientific">Halothiobacillus diazotrophicus</name>
    <dbReference type="NCBI Taxonomy" id="1860122"/>
    <lineage>
        <taxon>Bacteria</taxon>
        <taxon>Pseudomonadati</taxon>
        <taxon>Pseudomonadota</taxon>
        <taxon>Gammaproteobacteria</taxon>
        <taxon>Chromatiales</taxon>
        <taxon>Halothiobacillaceae</taxon>
        <taxon>Halothiobacillus</taxon>
    </lineage>
</organism>
<evidence type="ECO:0000256" key="6">
    <source>
        <dbReference type="ARBA" id="ARBA00022556"/>
    </source>
</evidence>
<evidence type="ECO:0000256" key="8">
    <source>
        <dbReference type="ARBA" id="ARBA00022741"/>
    </source>
</evidence>
<evidence type="ECO:0000256" key="11">
    <source>
        <dbReference type="ARBA" id="ARBA00023098"/>
    </source>
</evidence>
<dbReference type="KEGG" id="haz:A9404_03405"/>
<dbReference type="GO" id="GO:0005886">
    <property type="term" value="C:plasma membrane"/>
    <property type="evidence" value="ECO:0007669"/>
    <property type="project" value="TreeGrafter"/>
</dbReference>
<evidence type="ECO:0000256" key="7">
    <source>
        <dbReference type="ARBA" id="ARBA00022679"/>
    </source>
</evidence>
<evidence type="ECO:0000256" key="1">
    <source>
        <dbReference type="ARBA" id="ARBA00002274"/>
    </source>
</evidence>
<name>A0A191ZFB9_9GAMM</name>
<dbReference type="EMBL" id="CP016027">
    <property type="protein sequence ID" value="ANJ66552.1"/>
    <property type="molecule type" value="Genomic_DNA"/>
</dbReference>
<dbReference type="GO" id="GO:0009245">
    <property type="term" value="P:lipid A biosynthetic process"/>
    <property type="evidence" value="ECO:0007669"/>
    <property type="project" value="UniProtKB-UniRule"/>
</dbReference>
<keyword evidence="8 13" id="KW-0547">Nucleotide-binding</keyword>
<evidence type="ECO:0000256" key="4">
    <source>
        <dbReference type="ARBA" id="ARBA00016436"/>
    </source>
</evidence>
<evidence type="ECO:0000256" key="2">
    <source>
        <dbReference type="ARBA" id="ARBA00004870"/>
    </source>
</evidence>
<keyword evidence="14" id="KW-0812">Transmembrane</keyword>
<keyword evidence="14" id="KW-0472">Membrane</keyword>
<dbReference type="NCBIfam" id="TIGR00682">
    <property type="entry name" value="lpxK"/>
    <property type="match status" value="1"/>
</dbReference>
<evidence type="ECO:0000256" key="5">
    <source>
        <dbReference type="ARBA" id="ARBA00022516"/>
    </source>
</evidence>
<reference evidence="15 16" key="1">
    <citation type="submission" date="2016-06" db="EMBL/GenBank/DDBJ databases">
        <title>Insight into the functional genes involving in sulfur oxidation in Pearl River water.</title>
        <authorList>
            <person name="Luo J."/>
            <person name="Tan X."/>
            <person name="Lin W."/>
        </authorList>
    </citation>
    <scope>NUCLEOTIDE SEQUENCE [LARGE SCALE GENOMIC DNA]</scope>
    <source>
        <strain evidence="15 16">LS2</strain>
    </source>
</reference>
<evidence type="ECO:0000256" key="3">
    <source>
        <dbReference type="ARBA" id="ARBA00012071"/>
    </source>
</evidence>